<comment type="caution">
    <text evidence="5">The sequence shown here is derived from an EMBL/GenBank/DDBJ whole genome shotgun (WGS) entry which is preliminary data.</text>
</comment>
<keyword evidence="3" id="KW-0732">Signal</keyword>
<accession>A0ABX1NPJ2</accession>
<organism evidence="5 6">
    <name type="scientific">Aromatoleum toluolicum</name>
    <dbReference type="NCBI Taxonomy" id="90060"/>
    <lineage>
        <taxon>Bacteria</taxon>
        <taxon>Pseudomonadati</taxon>
        <taxon>Pseudomonadota</taxon>
        <taxon>Betaproteobacteria</taxon>
        <taxon>Rhodocyclales</taxon>
        <taxon>Rhodocyclaceae</taxon>
        <taxon>Aromatoleum</taxon>
    </lineage>
</organism>
<name>A0ABX1NPJ2_9RHOO</name>
<evidence type="ECO:0000256" key="2">
    <source>
        <dbReference type="SAM" id="Phobius"/>
    </source>
</evidence>
<feature type="domain" description="M23ase beta-sheet core" evidence="4">
    <location>
        <begin position="148"/>
        <end position="245"/>
    </location>
</feature>
<evidence type="ECO:0000313" key="6">
    <source>
        <dbReference type="Proteomes" id="UP000634522"/>
    </source>
</evidence>
<keyword evidence="2" id="KW-1133">Transmembrane helix</keyword>
<feature type="region of interest" description="Disordered" evidence="1">
    <location>
        <begin position="416"/>
        <end position="437"/>
    </location>
</feature>
<dbReference type="EMBL" id="WTVS01000140">
    <property type="protein sequence ID" value="NMG01137.1"/>
    <property type="molecule type" value="Genomic_DNA"/>
</dbReference>
<keyword evidence="2" id="KW-0812">Transmembrane</keyword>
<dbReference type="CDD" id="cd12797">
    <property type="entry name" value="M23_peptidase"/>
    <property type="match status" value="1"/>
</dbReference>
<feature type="signal peptide" evidence="3">
    <location>
        <begin position="1"/>
        <end position="19"/>
    </location>
</feature>
<sequence length="437" mass="47315">MRATTLLILAHFVIGPCLAGPNDNYPFTVESEPDGDGHRIVARNNGPAPVSVKVALLYSVYATPDRTFPVFAVVPPNGGVLHLGRFKRTISGVGYSFRYSSSWLLGDFNARQSADALYRLPYRDGSGYPIGQAPGGANSTHHSAESAHAVDIVMPQDTPVLAARDGTVIYTEANQRYGGKTPDLLDKANEVRIRHADGTIGVYAHLAHGGVQVYPGQRVAAGEQIGLVGSTGYSSGPHLHFVVQQVVRNGDDLGMASIPFRFYVGNPPVPFHPKSGALIVADYSSSAPASNGAYPRATQDGASTGLLPQVTGSFPTTSDLFLKTGVLHVGTYMRALPAWVWFAMMFGVVFVLLRLGRWRAERRMRAVFEPREPSLGTRRSGNPDFGAQTPWARLLRACGGDIGRAERLMDYEQRKAPGISRDEAASRASERLERDRR</sequence>
<dbReference type="PANTHER" id="PTHR21666:SF294">
    <property type="entry name" value="PEPTIDASE M23"/>
    <property type="match status" value="1"/>
</dbReference>
<evidence type="ECO:0000259" key="4">
    <source>
        <dbReference type="Pfam" id="PF01551"/>
    </source>
</evidence>
<feature type="transmembrane region" description="Helical" evidence="2">
    <location>
        <begin position="338"/>
        <end position="355"/>
    </location>
</feature>
<keyword evidence="6" id="KW-1185">Reference proteome</keyword>
<protein>
    <submittedName>
        <fullName evidence="5">Peptidoglycan DD-metalloendopeptidase family protein</fullName>
    </submittedName>
</protein>
<evidence type="ECO:0000256" key="3">
    <source>
        <dbReference type="SAM" id="SignalP"/>
    </source>
</evidence>
<dbReference type="Proteomes" id="UP000634522">
    <property type="component" value="Unassembled WGS sequence"/>
</dbReference>
<evidence type="ECO:0000313" key="5">
    <source>
        <dbReference type="EMBL" id="NMG01137.1"/>
    </source>
</evidence>
<reference evidence="5 6" key="1">
    <citation type="submission" date="2019-12" db="EMBL/GenBank/DDBJ databases">
        <title>Comparative genomics gives insights into the taxonomy of the Azoarcus-Aromatoleum group and reveals separate origins of nif in the plant-associated Azoarcus and non-plant-associated Aromatoleum sub-groups.</title>
        <authorList>
            <person name="Lafos M."/>
            <person name="Maluk M."/>
            <person name="Batista M."/>
            <person name="Junghare M."/>
            <person name="Carmona M."/>
            <person name="Faoro H."/>
            <person name="Cruz L.M."/>
            <person name="Battistoni F."/>
            <person name="De Souza E."/>
            <person name="Pedrosa F."/>
            <person name="Chen W.-M."/>
            <person name="Poole P.S."/>
            <person name="Dixon R.A."/>
            <person name="James E.K."/>
        </authorList>
    </citation>
    <scope>NUCLEOTIDE SEQUENCE [LARGE SCALE GENOMIC DNA]</scope>
    <source>
        <strain evidence="5 6">T</strain>
    </source>
</reference>
<dbReference type="InterPro" id="IPR011055">
    <property type="entry name" value="Dup_hybrid_motif"/>
</dbReference>
<gene>
    <name evidence="5" type="ORF">GPA27_27595</name>
</gene>
<keyword evidence="2" id="KW-0472">Membrane</keyword>
<feature type="chain" id="PRO_5046207205" evidence="3">
    <location>
        <begin position="20"/>
        <end position="437"/>
    </location>
</feature>
<dbReference type="Pfam" id="PF01551">
    <property type="entry name" value="Peptidase_M23"/>
    <property type="match status" value="1"/>
</dbReference>
<evidence type="ECO:0000256" key="1">
    <source>
        <dbReference type="SAM" id="MobiDB-lite"/>
    </source>
</evidence>
<dbReference type="RefSeq" id="WP_169143631.1">
    <property type="nucleotide sequence ID" value="NZ_WTVS01000140.1"/>
</dbReference>
<dbReference type="SUPFAM" id="SSF51261">
    <property type="entry name" value="Duplicated hybrid motif"/>
    <property type="match status" value="1"/>
</dbReference>
<dbReference type="Gene3D" id="2.70.70.10">
    <property type="entry name" value="Glucose Permease (Domain IIA)"/>
    <property type="match status" value="1"/>
</dbReference>
<proteinExistence type="predicted"/>
<dbReference type="PANTHER" id="PTHR21666">
    <property type="entry name" value="PEPTIDASE-RELATED"/>
    <property type="match status" value="1"/>
</dbReference>
<dbReference type="InterPro" id="IPR050570">
    <property type="entry name" value="Cell_wall_metabolism_enzyme"/>
</dbReference>
<dbReference type="InterPro" id="IPR016047">
    <property type="entry name" value="M23ase_b-sheet_dom"/>
</dbReference>